<dbReference type="InterPro" id="IPR052067">
    <property type="entry name" value="Metal_resp_HTH_trans_reg"/>
</dbReference>
<keyword evidence="1" id="KW-0805">Transcription regulation</keyword>
<dbReference type="Gene3D" id="1.10.10.10">
    <property type="entry name" value="Winged helix-like DNA-binding domain superfamily/Winged helix DNA-binding domain"/>
    <property type="match status" value="1"/>
</dbReference>
<dbReference type="GO" id="GO:0003700">
    <property type="term" value="F:DNA-binding transcription factor activity"/>
    <property type="evidence" value="ECO:0007669"/>
    <property type="project" value="InterPro"/>
</dbReference>
<dbReference type="InterPro" id="IPR000835">
    <property type="entry name" value="HTH_MarR-typ"/>
</dbReference>
<evidence type="ECO:0000256" key="3">
    <source>
        <dbReference type="ARBA" id="ARBA00023163"/>
    </source>
</evidence>
<dbReference type="PROSITE" id="PS50995">
    <property type="entry name" value="HTH_MARR_2"/>
    <property type="match status" value="1"/>
</dbReference>
<evidence type="ECO:0000256" key="1">
    <source>
        <dbReference type="ARBA" id="ARBA00023015"/>
    </source>
</evidence>
<keyword evidence="6" id="KW-1185">Reference proteome</keyword>
<evidence type="ECO:0000313" key="5">
    <source>
        <dbReference type="EMBL" id="WDI30429.1"/>
    </source>
</evidence>
<dbReference type="KEGG" id="hfl:PUV54_10715"/>
<reference evidence="5" key="1">
    <citation type="submission" date="2023-02" db="EMBL/GenBank/DDBJ databases">
        <title>Genome sequence of Hyphococcus flavus.</title>
        <authorList>
            <person name="Rong J.-C."/>
            <person name="Zhao Q."/>
            <person name="Yi M."/>
            <person name="Wu J.-Y."/>
        </authorList>
    </citation>
    <scope>NUCLEOTIDE SEQUENCE</scope>
    <source>
        <strain evidence="5">MCCC 1K03223</strain>
    </source>
</reference>
<dbReference type="PROSITE" id="PS01117">
    <property type="entry name" value="HTH_MARR_1"/>
    <property type="match status" value="1"/>
</dbReference>
<evidence type="ECO:0000259" key="4">
    <source>
        <dbReference type="PROSITE" id="PS50995"/>
    </source>
</evidence>
<dbReference type="RefSeq" id="WP_274492231.1">
    <property type="nucleotide sequence ID" value="NZ_CP118166.1"/>
</dbReference>
<dbReference type="InterPro" id="IPR023187">
    <property type="entry name" value="Tscrpt_reg_MarR-type_CS"/>
</dbReference>
<dbReference type="GO" id="GO:0003677">
    <property type="term" value="F:DNA binding"/>
    <property type="evidence" value="ECO:0007669"/>
    <property type="project" value="UniProtKB-KW"/>
</dbReference>
<dbReference type="PRINTS" id="PR00598">
    <property type="entry name" value="HTHMARR"/>
</dbReference>
<gene>
    <name evidence="5" type="ORF">PUV54_10715</name>
</gene>
<accession>A0AAE9ZA66</accession>
<name>A0AAE9ZA66_9PROT</name>
<organism evidence="5 6">
    <name type="scientific">Hyphococcus flavus</name>
    <dbReference type="NCBI Taxonomy" id="1866326"/>
    <lineage>
        <taxon>Bacteria</taxon>
        <taxon>Pseudomonadati</taxon>
        <taxon>Pseudomonadota</taxon>
        <taxon>Alphaproteobacteria</taxon>
        <taxon>Parvularculales</taxon>
        <taxon>Parvularculaceae</taxon>
        <taxon>Hyphococcus</taxon>
    </lineage>
</organism>
<dbReference type="InterPro" id="IPR036388">
    <property type="entry name" value="WH-like_DNA-bd_sf"/>
</dbReference>
<keyword evidence="2" id="KW-0238">DNA-binding</keyword>
<proteinExistence type="predicted"/>
<dbReference type="PANTHER" id="PTHR35790:SF4">
    <property type="entry name" value="HTH-TYPE TRANSCRIPTIONAL REGULATOR PCHR"/>
    <property type="match status" value="1"/>
</dbReference>
<dbReference type="Pfam" id="PF12802">
    <property type="entry name" value="MarR_2"/>
    <property type="match status" value="1"/>
</dbReference>
<feature type="domain" description="HTH marR-type" evidence="4">
    <location>
        <begin position="21"/>
        <end position="153"/>
    </location>
</feature>
<protein>
    <submittedName>
        <fullName evidence="5">MarR family transcriptional regulator</fullName>
    </submittedName>
</protein>
<sequence>MTVACVSRQSPPGKKRELVLENFAPYRIVSLGHAISGRLAQAYRNESITIPEWRVLAVVAQATRLASRDVVKMTPMDKMTVSRAVASLEEKSLVKRTPNENDRRLSMLSLSEEGRALFDRVASLALQFEDNLLAALEDEEAALFRSALKKLEEQVHGMDGDAISKISEEAPRRGL</sequence>
<dbReference type="PANTHER" id="PTHR35790">
    <property type="entry name" value="HTH-TYPE TRANSCRIPTIONAL REGULATOR PCHR"/>
    <property type="match status" value="1"/>
</dbReference>
<dbReference type="SMART" id="SM00347">
    <property type="entry name" value="HTH_MARR"/>
    <property type="match status" value="1"/>
</dbReference>
<keyword evidence="3" id="KW-0804">Transcription</keyword>
<dbReference type="SUPFAM" id="SSF46785">
    <property type="entry name" value="Winged helix' DNA-binding domain"/>
    <property type="match status" value="1"/>
</dbReference>
<dbReference type="InterPro" id="IPR036390">
    <property type="entry name" value="WH_DNA-bd_sf"/>
</dbReference>
<evidence type="ECO:0000313" key="6">
    <source>
        <dbReference type="Proteomes" id="UP001214043"/>
    </source>
</evidence>
<evidence type="ECO:0000256" key="2">
    <source>
        <dbReference type="ARBA" id="ARBA00023125"/>
    </source>
</evidence>
<dbReference type="EMBL" id="CP118166">
    <property type="protein sequence ID" value="WDI30429.1"/>
    <property type="molecule type" value="Genomic_DNA"/>
</dbReference>
<dbReference type="Proteomes" id="UP001214043">
    <property type="component" value="Chromosome"/>
</dbReference>
<dbReference type="AlphaFoldDB" id="A0AAE9ZA66"/>